<sequence>MTNLNKMKQAIVILGEQNTASMPLARDSRIELDTSRFITTIATNHNPAGEPSHPHSSAQTAFALNKVCRQIYNETKHLLSASYSLDSFLCYLLDSPEICTITEVRMLMQFRNRKDHRASCRSPSAALSRYVACLARPGGGWSVWWLNRMMRVGI</sequence>
<protein>
    <submittedName>
        <fullName evidence="1">Uncharacterized protein</fullName>
    </submittedName>
</protein>
<dbReference type="Proteomes" id="UP000800038">
    <property type="component" value="Unassembled WGS sequence"/>
</dbReference>
<name>A0A6A5T3I6_9PLEO</name>
<evidence type="ECO:0000313" key="2">
    <source>
        <dbReference type="Proteomes" id="UP000800038"/>
    </source>
</evidence>
<reference evidence="1" key="1">
    <citation type="journal article" date="2020" name="Stud. Mycol.">
        <title>101 Dothideomycetes genomes: a test case for predicting lifestyles and emergence of pathogens.</title>
        <authorList>
            <person name="Haridas S."/>
            <person name="Albert R."/>
            <person name="Binder M."/>
            <person name="Bloem J."/>
            <person name="Labutti K."/>
            <person name="Salamov A."/>
            <person name="Andreopoulos B."/>
            <person name="Baker S."/>
            <person name="Barry K."/>
            <person name="Bills G."/>
            <person name="Bluhm B."/>
            <person name="Cannon C."/>
            <person name="Castanera R."/>
            <person name="Culley D."/>
            <person name="Daum C."/>
            <person name="Ezra D."/>
            <person name="Gonzalez J."/>
            <person name="Henrissat B."/>
            <person name="Kuo A."/>
            <person name="Liang C."/>
            <person name="Lipzen A."/>
            <person name="Lutzoni F."/>
            <person name="Magnuson J."/>
            <person name="Mondo S."/>
            <person name="Nolan M."/>
            <person name="Ohm R."/>
            <person name="Pangilinan J."/>
            <person name="Park H.-J."/>
            <person name="Ramirez L."/>
            <person name="Alfaro M."/>
            <person name="Sun H."/>
            <person name="Tritt A."/>
            <person name="Yoshinaga Y."/>
            <person name="Zwiers L.-H."/>
            <person name="Turgeon B."/>
            <person name="Goodwin S."/>
            <person name="Spatafora J."/>
            <person name="Crous P."/>
            <person name="Grigoriev I."/>
        </authorList>
    </citation>
    <scope>NUCLEOTIDE SEQUENCE</scope>
    <source>
        <strain evidence="1">CBS 161.51</strain>
    </source>
</reference>
<dbReference type="AlphaFoldDB" id="A0A6A5T3I6"/>
<keyword evidence="2" id="KW-1185">Reference proteome</keyword>
<evidence type="ECO:0000313" key="1">
    <source>
        <dbReference type="EMBL" id="KAF1946259.1"/>
    </source>
</evidence>
<organism evidence="1 2">
    <name type="scientific">Clathrospora elynae</name>
    <dbReference type="NCBI Taxonomy" id="706981"/>
    <lineage>
        <taxon>Eukaryota</taxon>
        <taxon>Fungi</taxon>
        <taxon>Dikarya</taxon>
        <taxon>Ascomycota</taxon>
        <taxon>Pezizomycotina</taxon>
        <taxon>Dothideomycetes</taxon>
        <taxon>Pleosporomycetidae</taxon>
        <taxon>Pleosporales</taxon>
        <taxon>Diademaceae</taxon>
        <taxon>Clathrospora</taxon>
    </lineage>
</organism>
<proteinExistence type="predicted"/>
<accession>A0A6A5T3I6</accession>
<gene>
    <name evidence="1" type="ORF">EJ02DRAFT_248379</name>
</gene>
<dbReference type="EMBL" id="ML976004">
    <property type="protein sequence ID" value="KAF1946259.1"/>
    <property type="molecule type" value="Genomic_DNA"/>
</dbReference>